<keyword evidence="1" id="KW-0812">Transmembrane</keyword>
<dbReference type="AlphaFoldDB" id="A0A8J7DDP5"/>
<evidence type="ECO:0000313" key="3">
    <source>
        <dbReference type="Proteomes" id="UP000636505"/>
    </source>
</evidence>
<gene>
    <name evidence="2" type="ORF">IQ241_22835</name>
</gene>
<dbReference type="RefSeq" id="WP_193911699.1">
    <property type="nucleotide sequence ID" value="NZ_JADEXG010000083.1"/>
</dbReference>
<comment type="caution">
    <text evidence="2">The sequence shown here is derived from an EMBL/GenBank/DDBJ whole genome shotgun (WGS) entry which is preliminary data.</text>
</comment>
<dbReference type="EMBL" id="JADEXG010000083">
    <property type="protein sequence ID" value="MBE9080092.1"/>
    <property type="molecule type" value="Genomic_DNA"/>
</dbReference>
<keyword evidence="1" id="KW-0472">Membrane</keyword>
<dbReference type="Proteomes" id="UP000636505">
    <property type="component" value="Unassembled WGS sequence"/>
</dbReference>
<sequence length="50" mass="5400">MQRYSTRLRQASAKVAVCSASASPSQRDRVYAMAGSLLIGLSLLSLWLSV</sequence>
<evidence type="ECO:0000256" key="1">
    <source>
        <dbReference type="SAM" id="Phobius"/>
    </source>
</evidence>
<proteinExistence type="predicted"/>
<reference evidence="2" key="1">
    <citation type="submission" date="2020-10" db="EMBL/GenBank/DDBJ databases">
        <authorList>
            <person name="Castelo-Branco R."/>
            <person name="Eusebio N."/>
            <person name="Adriana R."/>
            <person name="Vieira A."/>
            <person name="Brugerolle De Fraissinette N."/>
            <person name="Rezende De Castro R."/>
            <person name="Schneider M.P."/>
            <person name="Vasconcelos V."/>
            <person name="Leao P.N."/>
        </authorList>
    </citation>
    <scope>NUCLEOTIDE SEQUENCE</scope>
    <source>
        <strain evidence="2">LEGE 07310</strain>
    </source>
</reference>
<keyword evidence="3" id="KW-1185">Reference proteome</keyword>
<evidence type="ECO:0000313" key="2">
    <source>
        <dbReference type="EMBL" id="MBE9080092.1"/>
    </source>
</evidence>
<keyword evidence="1" id="KW-1133">Transmembrane helix</keyword>
<organism evidence="2 3">
    <name type="scientific">Vasconcelosia minhoensis LEGE 07310</name>
    <dbReference type="NCBI Taxonomy" id="915328"/>
    <lineage>
        <taxon>Bacteria</taxon>
        <taxon>Bacillati</taxon>
        <taxon>Cyanobacteriota</taxon>
        <taxon>Cyanophyceae</taxon>
        <taxon>Nodosilineales</taxon>
        <taxon>Cymatolegaceae</taxon>
        <taxon>Vasconcelosia</taxon>
        <taxon>Vasconcelosia minhoensis</taxon>
    </lineage>
</organism>
<protein>
    <submittedName>
        <fullName evidence="2">Uncharacterized protein</fullName>
    </submittedName>
</protein>
<name>A0A8J7DDP5_9CYAN</name>
<accession>A0A8J7DDP5</accession>
<feature type="transmembrane region" description="Helical" evidence="1">
    <location>
        <begin position="30"/>
        <end position="48"/>
    </location>
</feature>